<dbReference type="Proteomes" id="UP001161325">
    <property type="component" value="Unassembled WGS sequence"/>
</dbReference>
<dbReference type="InterPro" id="IPR009056">
    <property type="entry name" value="Cyt_c-like_dom"/>
</dbReference>
<reference evidence="7" key="1">
    <citation type="submission" date="2022-08" db="EMBL/GenBank/DDBJ databases">
        <title>Draft genome sequencing of Roseisolibacter agri AW1220.</title>
        <authorList>
            <person name="Tobiishi Y."/>
            <person name="Tonouchi A."/>
        </authorList>
    </citation>
    <scope>NUCLEOTIDE SEQUENCE</scope>
    <source>
        <strain evidence="7">AW1220</strain>
    </source>
</reference>
<dbReference type="SUPFAM" id="SSF46626">
    <property type="entry name" value="Cytochrome c"/>
    <property type="match status" value="1"/>
</dbReference>
<feature type="compositionally biased region" description="Pro residues" evidence="5">
    <location>
        <begin position="181"/>
        <end position="191"/>
    </location>
</feature>
<dbReference type="Pfam" id="PF13442">
    <property type="entry name" value="Cytochrome_CBB3"/>
    <property type="match status" value="1"/>
</dbReference>
<feature type="region of interest" description="Disordered" evidence="5">
    <location>
        <begin position="147"/>
        <end position="191"/>
    </location>
</feature>
<feature type="compositionally biased region" description="Basic and acidic residues" evidence="5">
    <location>
        <begin position="147"/>
        <end position="158"/>
    </location>
</feature>
<name>A0AA37Q7R9_9BACT</name>
<dbReference type="InterPro" id="IPR036909">
    <property type="entry name" value="Cyt_c-like_dom_sf"/>
</dbReference>
<evidence type="ECO:0000256" key="1">
    <source>
        <dbReference type="ARBA" id="ARBA00022617"/>
    </source>
</evidence>
<proteinExistence type="predicted"/>
<dbReference type="GO" id="GO:0046872">
    <property type="term" value="F:metal ion binding"/>
    <property type="evidence" value="ECO:0007669"/>
    <property type="project" value="UniProtKB-KW"/>
</dbReference>
<dbReference type="GO" id="GO:0020037">
    <property type="term" value="F:heme binding"/>
    <property type="evidence" value="ECO:0007669"/>
    <property type="project" value="InterPro"/>
</dbReference>
<sequence>MRRATRAALLLALVAAGACDREKRDFQTIPPGASDETLVRTSALHAGPPVPEPTAGTYQDNAWAIGEGQRLYNQMNCSGCHAPGGGGGIGPALSDDEWIYGSEPENVFDTIVKGRPHGMPSYRGRMGNSEVWKLVAYVRTLGGLTRKDAWSPRGEHLGESTPDPNTRGHGLDDSSRVHPEQLPPAPPGGGD</sequence>
<dbReference type="EMBL" id="BRXS01000001">
    <property type="protein sequence ID" value="GLC23916.1"/>
    <property type="molecule type" value="Genomic_DNA"/>
</dbReference>
<keyword evidence="2 4" id="KW-0479">Metal-binding</keyword>
<dbReference type="GO" id="GO:0009055">
    <property type="term" value="F:electron transfer activity"/>
    <property type="evidence" value="ECO:0007669"/>
    <property type="project" value="InterPro"/>
</dbReference>
<dbReference type="Gene3D" id="1.10.760.10">
    <property type="entry name" value="Cytochrome c-like domain"/>
    <property type="match status" value="1"/>
</dbReference>
<protein>
    <submittedName>
        <fullName evidence="7">Cytochrome c</fullName>
    </submittedName>
</protein>
<gene>
    <name evidence="7" type="ORF">rosag_04290</name>
</gene>
<keyword evidence="8" id="KW-1185">Reference proteome</keyword>
<feature type="compositionally biased region" description="Basic and acidic residues" evidence="5">
    <location>
        <begin position="169"/>
        <end position="179"/>
    </location>
</feature>
<comment type="caution">
    <text evidence="7">The sequence shown here is derived from an EMBL/GenBank/DDBJ whole genome shotgun (WGS) entry which is preliminary data.</text>
</comment>
<dbReference type="PROSITE" id="PS51007">
    <property type="entry name" value="CYTC"/>
    <property type="match status" value="1"/>
</dbReference>
<accession>A0AA37Q7R9</accession>
<dbReference type="PROSITE" id="PS51257">
    <property type="entry name" value="PROKAR_LIPOPROTEIN"/>
    <property type="match status" value="1"/>
</dbReference>
<evidence type="ECO:0000256" key="2">
    <source>
        <dbReference type="ARBA" id="ARBA00022723"/>
    </source>
</evidence>
<evidence type="ECO:0000313" key="7">
    <source>
        <dbReference type="EMBL" id="GLC23916.1"/>
    </source>
</evidence>
<evidence type="ECO:0000313" key="8">
    <source>
        <dbReference type="Proteomes" id="UP001161325"/>
    </source>
</evidence>
<evidence type="ECO:0000256" key="3">
    <source>
        <dbReference type="ARBA" id="ARBA00023004"/>
    </source>
</evidence>
<feature type="domain" description="Cytochrome c" evidence="6">
    <location>
        <begin position="63"/>
        <end position="142"/>
    </location>
</feature>
<dbReference type="RefSeq" id="WP_284348362.1">
    <property type="nucleotide sequence ID" value="NZ_BRXS01000001.1"/>
</dbReference>
<evidence type="ECO:0000256" key="5">
    <source>
        <dbReference type="SAM" id="MobiDB-lite"/>
    </source>
</evidence>
<dbReference type="InterPro" id="IPR051459">
    <property type="entry name" value="Cytochrome_c-type_DH"/>
</dbReference>
<keyword evidence="1 4" id="KW-0349">Heme</keyword>
<organism evidence="7 8">
    <name type="scientific">Roseisolibacter agri</name>
    <dbReference type="NCBI Taxonomy" id="2014610"/>
    <lineage>
        <taxon>Bacteria</taxon>
        <taxon>Pseudomonadati</taxon>
        <taxon>Gemmatimonadota</taxon>
        <taxon>Gemmatimonadia</taxon>
        <taxon>Gemmatimonadales</taxon>
        <taxon>Gemmatimonadaceae</taxon>
        <taxon>Roseisolibacter</taxon>
    </lineage>
</organism>
<dbReference type="AlphaFoldDB" id="A0AA37Q7R9"/>
<evidence type="ECO:0000256" key="4">
    <source>
        <dbReference type="PROSITE-ProRule" id="PRU00433"/>
    </source>
</evidence>
<evidence type="ECO:0000259" key="6">
    <source>
        <dbReference type="PROSITE" id="PS51007"/>
    </source>
</evidence>
<keyword evidence="3 4" id="KW-0408">Iron</keyword>
<dbReference type="PANTHER" id="PTHR35008:SF4">
    <property type="entry name" value="BLL4482 PROTEIN"/>
    <property type="match status" value="1"/>
</dbReference>
<dbReference type="PANTHER" id="PTHR35008">
    <property type="entry name" value="BLL4482 PROTEIN-RELATED"/>
    <property type="match status" value="1"/>
</dbReference>